<comment type="similarity">
    <text evidence="3 9">Belongs to the glycosyl hydrolase 20 family.</text>
</comment>
<feature type="domain" description="Glycoside hydrolase family 20 catalytic" evidence="11">
    <location>
        <begin position="134"/>
        <end position="453"/>
    </location>
</feature>
<proteinExistence type="inferred from homology"/>
<dbReference type="PIRSF" id="PIRSF001093">
    <property type="entry name" value="B-hxosamndse_ab_euk"/>
    <property type="match status" value="1"/>
</dbReference>
<dbReference type="GO" id="GO:0004563">
    <property type="term" value="F:beta-N-acetylhexosaminidase activity"/>
    <property type="evidence" value="ECO:0007669"/>
    <property type="project" value="UniProtKB-EC"/>
</dbReference>
<dbReference type="InterPro" id="IPR025705">
    <property type="entry name" value="Beta_hexosaminidase_sua/sub"/>
</dbReference>
<dbReference type="EC" id="3.2.1.52" evidence="9"/>
<comment type="subcellular location">
    <subcellularLocation>
        <location evidence="2">Lysosome</location>
    </subcellularLocation>
</comment>
<dbReference type="InterPro" id="IPR015883">
    <property type="entry name" value="Glyco_hydro_20_cat"/>
</dbReference>
<dbReference type="Gene3D" id="3.20.20.80">
    <property type="entry name" value="Glycosidases"/>
    <property type="match status" value="1"/>
</dbReference>
<dbReference type="PANTHER" id="PTHR22600:SF21">
    <property type="entry name" value="BETA-HEXOSAMINIDASE A"/>
    <property type="match status" value="1"/>
</dbReference>
<dbReference type="InterPro" id="IPR029018">
    <property type="entry name" value="Hex-like_dom2"/>
</dbReference>
<dbReference type="PANTHER" id="PTHR22600">
    <property type="entry name" value="BETA-HEXOSAMINIDASE"/>
    <property type="match status" value="1"/>
</dbReference>
<evidence type="ECO:0000256" key="10">
    <source>
        <dbReference type="PIRSR" id="PIRSR001093-1"/>
    </source>
</evidence>
<dbReference type="EMBL" id="GIBP01001970">
    <property type="protein sequence ID" value="NDV30939.1"/>
    <property type="molecule type" value="Transcribed_RNA"/>
</dbReference>
<feature type="domain" description="Beta-hexosaminidase eukaryotic type N-terminal" evidence="12">
    <location>
        <begin position="2"/>
        <end position="109"/>
    </location>
</feature>
<dbReference type="AlphaFoldDB" id="A0A6B2L1X3"/>
<reference evidence="13" key="1">
    <citation type="journal article" date="2020" name="J. Eukaryot. Microbiol.">
        <title>De novo Sequencing, Assembly and Annotation of the Transcriptome for the Free-Living Testate Amoeba Arcella intermedia.</title>
        <authorList>
            <person name="Ribeiro G.M."/>
            <person name="Porfirio-Sousa A.L."/>
            <person name="Maurer-Alcala X.X."/>
            <person name="Katz L.A."/>
            <person name="Lahr D.J.G."/>
        </authorList>
    </citation>
    <scope>NUCLEOTIDE SEQUENCE</scope>
</reference>
<evidence type="ECO:0000259" key="12">
    <source>
        <dbReference type="Pfam" id="PF14845"/>
    </source>
</evidence>
<organism evidence="13">
    <name type="scientific">Arcella intermedia</name>
    <dbReference type="NCBI Taxonomy" id="1963864"/>
    <lineage>
        <taxon>Eukaryota</taxon>
        <taxon>Amoebozoa</taxon>
        <taxon>Tubulinea</taxon>
        <taxon>Elardia</taxon>
        <taxon>Arcellinida</taxon>
        <taxon>Sphaerothecina</taxon>
        <taxon>Arcellidae</taxon>
        <taxon>Arcella</taxon>
    </lineage>
</organism>
<keyword evidence="5 9" id="KW-0378">Hydrolase</keyword>
<evidence type="ECO:0000256" key="2">
    <source>
        <dbReference type="ARBA" id="ARBA00004371"/>
    </source>
</evidence>
<feature type="active site" description="Proton donor" evidence="10">
    <location>
        <position position="291"/>
    </location>
</feature>
<name>A0A6B2L1X3_9EUKA</name>
<sequence>MPNSIDTGSDVLYVTPTKFAFSLLGEASRSDILQKAVKRYEAIIFSWNETNTPEGPLLTTVMISVDSINDDLKFGDDESYILTISENIGTISSPRIWGALHALETLSQIISWNHTHHYYNILHAPYLIQDSPRFPWRGVMVDTARNFLPVDTLLSTLDALSFNKMNVLHWHTSDAEAVPVESKSFPDLAKKGAYSELGIYSQEDVQRIVTYGLYRGVRVVPEFDMPTHNYAYGLGVPGLILDCPISHPIETSYYHASFDPTSESVYKFLEVFLGEMSTIFPDGVMHVGGDEVDYRCWNETASIIEYMQENNITSFPELYAYFEKRVHAILGTYNLIPMAWDEVYTSAKSVLPKNSIVHVWRGDDTLSKAIKDGFRVVSSSDYYLNNGFDFGGLQVQWQDIYNNDPMPQGLTPDEQKLMLGAEACVWGEEINHNNIEQRTWFRAGVLGERLWSNQMGSEADVWVRVMKQNCRMQQRGIAATPVENMQIFPRRDLRRVCTPFLIPGYKQPDLRKL</sequence>
<dbReference type="SUPFAM" id="SSF55545">
    <property type="entry name" value="beta-N-acetylhexosaminidase-like domain"/>
    <property type="match status" value="1"/>
</dbReference>
<evidence type="ECO:0000256" key="6">
    <source>
        <dbReference type="ARBA" id="ARBA00023180"/>
    </source>
</evidence>
<evidence type="ECO:0000256" key="9">
    <source>
        <dbReference type="PIRNR" id="PIRNR001093"/>
    </source>
</evidence>
<dbReference type="GO" id="GO:0005764">
    <property type="term" value="C:lysosome"/>
    <property type="evidence" value="ECO:0007669"/>
    <property type="project" value="UniProtKB-SubCell"/>
</dbReference>
<comment type="catalytic activity">
    <reaction evidence="1 9">
        <text>Hydrolysis of terminal non-reducing N-acetyl-D-hexosamine residues in N-acetyl-beta-D-hexosaminides.</text>
        <dbReference type="EC" id="3.2.1.52"/>
    </reaction>
</comment>
<keyword evidence="6" id="KW-0325">Glycoprotein</keyword>
<keyword evidence="7" id="KW-0458">Lysosome</keyword>
<keyword evidence="8 9" id="KW-0326">Glycosidase</keyword>
<evidence type="ECO:0000256" key="4">
    <source>
        <dbReference type="ARBA" id="ARBA00022729"/>
    </source>
</evidence>
<evidence type="ECO:0000313" key="13">
    <source>
        <dbReference type="EMBL" id="NDV30939.1"/>
    </source>
</evidence>
<dbReference type="FunFam" id="3.20.20.80:FF:000063">
    <property type="entry name" value="Beta-hexosaminidase"/>
    <property type="match status" value="1"/>
</dbReference>
<keyword evidence="4" id="KW-0732">Signal</keyword>
<evidence type="ECO:0000256" key="1">
    <source>
        <dbReference type="ARBA" id="ARBA00001231"/>
    </source>
</evidence>
<evidence type="ECO:0000259" key="11">
    <source>
        <dbReference type="Pfam" id="PF00728"/>
    </source>
</evidence>
<accession>A0A6B2L1X3</accession>
<evidence type="ECO:0000256" key="8">
    <source>
        <dbReference type="ARBA" id="ARBA00023295"/>
    </source>
</evidence>
<dbReference type="InterPro" id="IPR029019">
    <property type="entry name" value="HEX_eukaryotic_N"/>
</dbReference>
<dbReference type="GO" id="GO:0030203">
    <property type="term" value="P:glycosaminoglycan metabolic process"/>
    <property type="evidence" value="ECO:0007669"/>
    <property type="project" value="TreeGrafter"/>
</dbReference>
<protein>
    <recommendedName>
        <fullName evidence="9">Beta-hexosaminidase</fullName>
        <ecNumber evidence="9">3.2.1.52</ecNumber>
    </recommendedName>
</protein>
<dbReference type="GO" id="GO:0005975">
    <property type="term" value="P:carbohydrate metabolic process"/>
    <property type="evidence" value="ECO:0007669"/>
    <property type="project" value="InterPro"/>
</dbReference>
<dbReference type="GO" id="GO:0016020">
    <property type="term" value="C:membrane"/>
    <property type="evidence" value="ECO:0007669"/>
    <property type="project" value="TreeGrafter"/>
</dbReference>
<dbReference type="InterPro" id="IPR017853">
    <property type="entry name" value="GH"/>
</dbReference>
<evidence type="ECO:0000256" key="3">
    <source>
        <dbReference type="ARBA" id="ARBA00006285"/>
    </source>
</evidence>
<dbReference type="PRINTS" id="PR00738">
    <property type="entry name" value="GLHYDRLASE20"/>
</dbReference>
<dbReference type="Gene3D" id="3.30.379.10">
    <property type="entry name" value="Chitobiase/beta-hexosaminidase domain 2-like"/>
    <property type="match status" value="1"/>
</dbReference>
<dbReference type="SUPFAM" id="SSF51445">
    <property type="entry name" value="(Trans)glycosidases"/>
    <property type="match status" value="1"/>
</dbReference>
<dbReference type="Pfam" id="PF00728">
    <property type="entry name" value="Glyco_hydro_20"/>
    <property type="match status" value="1"/>
</dbReference>
<evidence type="ECO:0000256" key="5">
    <source>
        <dbReference type="ARBA" id="ARBA00022801"/>
    </source>
</evidence>
<evidence type="ECO:0000256" key="7">
    <source>
        <dbReference type="ARBA" id="ARBA00023228"/>
    </source>
</evidence>
<dbReference type="Pfam" id="PF14845">
    <property type="entry name" value="Glycohydro_20b2"/>
    <property type="match status" value="1"/>
</dbReference>